<dbReference type="PANTHER" id="PTHR15337:SF11">
    <property type="entry name" value="THIOREDOXIN DOMAIN-CONTAINING PROTEIN"/>
    <property type="match status" value="1"/>
</dbReference>
<proteinExistence type="predicted"/>
<evidence type="ECO:0000259" key="2">
    <source>
        <dbReference type="PROSITE" id="PS51352"/>
    </source>
</evidence>
<keyword evidence="1" id="KW-0732">Signal</keyword>
<dbReference type="RefSeq" id="WP_136062937.1">
    <property type="nucleotide sequence ID" value="NZ_CAAHFH010000002.1"/>
</dbReference>
<dbReference type="PANTHER" id="PTHR15337">
    <property type="entry name" value="ANTERIOR GRADIENT PROTEIN-RELATED"/>
    <property type="match status" value="1"/>
</dbReference>
<evidence type="ECO:0000256" key="1">
    <source>
        <dbReference type="ARBA" id="ARBA00022729"/>
    </source>
</evidence>
<dbReference type="PROSITE" id="PS51352">
    <property type="entry name" value="THIOREDOXIN_2"/>
    <property type="match status" value="1"/>
</dbReference>
<protein>
    <submittedName>
        <fullName evidence="3">Disulfide bond reductase DsbH</fullName>
    </submittedName>
</protein>
<dbReference type="SUPFAM" id="SSF52833">
    <property type="entry name" value="Thioredoxin-like"/>
    <property type="match status" value="1"/>
</dbReference>
<gene>
    <name evidence="3" type="primary">dsbH_2</name>
    <name evidence="3" type="ORF">SCARR_03554</name>
</gene>
<dbReference type="Proteomes" id="UP000346198">
    <property type="component" value="Unassembled WGS sequence"/>
</dbReference>
<dbReference type="InterPro" id="IPR036249">
    <property type="entry name" value="Thioredoxin-like_sf"/>
</dbReference>
<evidence type="ECO:0000313" key="3">
    <source>
        <dbReference type="EMBL" id="VGO21480.1"/>
    </source>
</evidence>
<dbReference type="InterPro" id="IPR012336">
    <property type="entry name" value="Thioredoxin-like_fold"/>
</dbReference>
<feature type="domain" description="Thioredoxin" evidence="2">
    <location>
        <begin position="27"/>
        <end position="164"/>
    </location>
</feature>
<organism evidence="3 4">
    <name type="scientific">Pontiella sulfatireligans</name>
    <dbReference type="NCBI Taxonomy" id="2750658"/>
    <lineage>
        <taxon>Bacteria</taxon>
        <taxon>Pseudomonadati</taxon>
        <taxon>Kiritimatiellota</taxon>
        <taxon>Kiritimatiellia</taxon>
        <taxon>Kiritimatiellales</taxon>
        <taxon>Pontiellaceae</taxon>
        <taxon>Pontiella</taxon>
    </lineage>
</organism>
<name>A0A6C2UMI2_9BACT</name>
<dbReference type="InterPro" id="IPR051099">
    <property type="entry name" value="AGR/TXD"/>
</dbReference>
<dbReference type="Gene3D" id="3.40.30.10">
    <property type="entry name" value="Glutaredoxin"/>
    <property type="match status" value="1"/>
</dbReference>
<dbReference type="InterPro" id="IPR013766">
    <property type="entry name" value="Thioredoxin_domain"/>
</dbReference>
<dbReference type="EMBL" id="CAAHFH010000002">
    <property type="protein sequence ID" value="VGO21480.1"/>
    <property type="molecule type" value="Genomic_DNA"/>
</dbReference>
<accession>A0A6C2UMI2</accession>
<keyword evidence="4" id="KW-1185">Reference proteome</keyword>
<reference evidence="3 4" key="1">
    <citation type="submission" date="2019-04" db="EMBL/GenBank/DDBJ databases">
        <authorList>
            <person name="Van Vliet M D."/>
        </authorList>
    </citation>
    <scope>NUCLEOTIDE SEQUENCE [LARGE SCALE GENOMIC DNA]</scope>
    <source>
        <strain evidence="3 4">F21</strain>
    </source>
</reference>
<evidence type="ECO:0000313" key="4">
    <source>
        <dbReference type="Proteomes" id="UP000346198"/>
    </source>
</evidence>
<dbReference type="Pfam" id="PF13098">
    <property type="entry name" value="Thioredoxin_2"/>
    <property type="match status" value="1"/>
</dbReference>
<dbReference type="PROSITE" id="PS51257">
    <property type="entry name" value="PROKAR_LIPOPROTEIN"/>
    <property type="match status" value="1"/>
</dbReference>
<sequence length="167" mass="17853">MKKWLWLAGAALLMSGCQEEAGKQATASVGKESEATAVEHVGWNTNFDQAVAQAKAEGKHILIDFSGSDWCGWCIKLDKEVFSKAAFQNYADGNLVLVLADFPSDKSGQSAELIKQNEALASQFGVQGFPTVFVLSPEGKAVAKTGYQAGGPEAYVEHIQKLIADAK</sequence>
<dbReference type="AlphaFoldDB" id="A0A6C2UMI2"/>